<dbReference type="InterPro" id="IPR052744">
    <property type="entry name" value="GPAT/DAPAT"/>
</dbReference>
<keyword evidence="3" id="KW-1185">Reference proteome</keyword>
<proteinExistence type="predicted"/>
<protein>
    <submittedName>
        <fullName evidence="2">Phospholipid/glycerol acyltransferase</fullName>
    </submittedName>
</protein>
<dbReference type="HOGENOM" id="CLU_027938_3_0_3"/>
<dbReference type="Pfam" id="PF01553">
    <property type="entry name" value="Acyltransferase"/>
    <property type="match status" value="1"/>
</dbReference>
<evidence type="ECO:0000313" key="2">
    <source>
        <dbReference type="EMBL" id="AFZ36546.1"/>
    </source>
</evidence>
<dbReference type="SMART" id="SM00563">
    <property type="entry name" value="PlsC"/>
    <property type="match status" value="1"/>
</dbReference>
<dbReference type="OrthoDB" id="9803035at2"/>
<dbReference type="PANTHER" id="PTHR31605">
    <property type="entry name" value="GLYCEROL-3-PHOSPHATE O-ACYLTRANSFERASE 1"/>
    <property type="match status" value="1"/>
</dbReference>
<evidence type="ECO:0000313" key="3">
    <source>
        <dbReference type="Proteomes" id="UP000010473"/>
    </source>
</evidence>
<keyword evidence="2" id="KW-0012">Acyltransferase</keyword>
<evidence type="ECO:0000259" key="1">
    <source>
        <dbReference type="SMART" id="SM00563"/>
    </source>
</evidence>
<accession>K9XWT5</accession>
<reference evidence="3" key="1">
    <citation type="journal article" date="2013" name="Proc. Natl. Acad. Sci. U.S.A.">
        <title>Improving the coverage of the cyanobacterial phylum using diversity-driven genome sequencing.</title>
        <authorList>
            <person name="Shih P.M."/>
            <person name="Wu D."/>
            <person name="Latifi A."/>
            <person name="Axen S.D."/>
            <person name="Fewer D.P."/>
            <person name="Talla E."/>
            <person name="Calteau A."/>
            <person name="Cai F."/>
            <person name="Tandeau de Marsac N."/>
            <person name="Rippka R."/>
            <person name="Herdman M."/>
            <person name="Sivonen K."/>
            <person name="Coursin T."/>
            <person name="Laurent T."/>
            <person name="Goodwin L."/>
            <person name="Nolan M."/>
            <person name="Davenport K.W."/>
            <person name="Han C.S."/>
            <person name="Rubin E.M."/>
            <person name="Eisen J.A."/>
            <person name="Woyke T."/>
            <person name="Gugger M."/>
            <person name="Kerfeld C.A."/>
        </authorList>
    </citation>
    <scope>NUCLEOTIDE SEQUENCE [LARGE SCALE GENOMIC DNA]</scope>
    <source>
        <strain evidence="3">ATCC 29371 / PCC 7437</strain>
    </source>
</reference>
<dbReference type="SUPFAM" id="SSF69593">
    <property type="entry name" value="Glycerol-3-phosphate (1)-acyltransferase"/>
    <property type="match status" value="1"/>
</dbReference>
<keyword evidence="2" id="KW-0808">Transferase</keyword>
<dbReference type="EMBL" id="CP003653">
    <property type="protein sequence ID" value="AFZ36546.1"/>
    <property type="molecule type" value="Genomic_DNA"/>
</dbReference>
<dbReference type="STRING" id="111780.Sta7437_3028"/>
<dbReference type="KEGG" id="scs:Sta7437_3028"/>
<dbReference type="InterPro" id="IPR002123">
    <property type="entry name" value="Plipid/glycerol_acylTrfase"/>
</dbReference>
<name>K9XWT5_STAC7</name>
<dbReference type="RefSeq" id="WP_015194212.1">
    <property type="nucleotide sequence ID" value="NC_019748.1"/>
</dbReference>
<sequence>MNQSLSSQQSLSKQQSDSINSRVSPWLARLLYPLARYLVLPVFFSQIEVIGQENIPKTEPVIVAPTHRSRWDAMIIPYAVGRLVSGRDLRFMVSANEVKGVQGWFIRRMGGFPVDTEHPGIGSVRHSIKLLHKDEMLVIFPEGGIYRENIIHPLKRGVARIALEVESEQPGSEIKILPISIKYDQPYPSWGSKVIVEIGSPLNVADYLSDSLRQSSQKLTNALKASLEKLHKVEDECRFASSEI</sequence>
<dbReference type="Proteomes" id="UP000010473">
    <property type="component" value="Chromosome"/>
</dbReference>
<gene>
    <name evidence="2" type="ordered locus">Sta7437_3028</name>
</gene>
<dbReference type="GO" id="GO:0008654">
    <property type="term" value="P:phospholipid biosynthetic process"/>
    <property type="evidence" value="ECO:0007669"/>
    <property type="project" value="TreeGrafter"/>
</dbReference>
<dbReference type="AlphaFoldDB" id="K9XWT5"/>
<dbReference type="GO" id="GO:0016287">
    <property type="term" value="F:glycerone-phosphate O-acyltransferase activity"/>
    <property type="evidence" value="ECO:0007669"/>
    <property type="project" value="TreeGrafter"/>
</dbReference>
<dbReference type="PATRIC" id="fig|111780.3.peg.3146"/>
<feature type="domain" description="Phospholipid/glycerol acyltransferase" evidence="1">
    <location>
        <begin position="61"/>
        <end position="184"/>
    </location>
</feature>
<organism evidence="2 3">
    <name type="scientific">Stanieria cyanosphaera (strain ATCC 29371 / PCC 7437)</name>
    <dbReference type="NCBI Taxonomy" id="111780"/>
    <lineage>
        <taxon>Bacteria</taxon>
        <taxon>Bacillati</taxon>
        <taxon>Cyanobacteriota</taxon>
        <taxon>Cyanophyceae</taxon>
        <taxon>Pleurocapsales</taxon>
        <taxon>Dermocarpellaceae</taxon>
        <taxon>Stanieria</taxon>
    </lineage>
</organism>
<dbReference type="eggNOG" id="COG0204">
    <property type="taxonomic scope" value="Bacteria"/>
</dbReference>
<dbReference type="PANTHER" id="PTHR31605:SF0">
    <property type="entry name" value="GLYCEROL-3-PHOSPHATE O-ACYLTRANSFERASE 1"/>
    <property type="match status" value="1"/>
</dbReference>
<dbReference type="GO" id="GO:0004366">
    <property type="term" value="F:glycerol-3-phosphate O-acyltransferase activity"/>
    <property type="evidence" value="ECO:0007669"/>
    <property type="project" value="TreeGrafter"/>
</dbReference>